<dbReference type="EMBL" id="CP163444">
    <property type="protein sequence ID" value="XDQ72520.1"/>
    <property type="molecule type" value="Genomic_DNA"/>
</dbReference>
<evidence type="ECO:0000259" key="1">
    <source>
        <dbReference type="Pfam" id="PF00501"/>
    </source>
</evidence>
<gene>
    <name evidence="3" type="ORF">AB5J54_19335</name>
</gene>
<dbReference type="PANTHER" id="PTHR43767:SF7">
    <property type="entry name" value="MEDIUM_LONG-CHAIN-FATTY-ACID--COA LIGASE FADD8"/>
    <property type="match status" value="1"/>
</dbReference>
<evidence type="ECO:0000313" key="3">
    <source>
        <dbReference type="EMBL" id="XDQ72520.1"/>
    </source>
</evidence>
<name>A0AB39SYV0_9ACTN</name>
<accession>A0AB39SYV0</accession>
<dbReference type="Gene3D" id="3.40.50.12780">
    <property type="entry name" value="N-terminal domain of ligase-like"/>
    <property type="match status" value="1"/>
</dbReference>
<evidence type="ECO:0000259" key="2">
    <source>
        <dbReference type="Pfam" id="PF13193"/>
    </source>
</evidence>
<dbReference type="SUPFAM" id="SSF56801">
    <property type="entry name" value="Acetyl-CoA synthetase-like"/>
    <property type="match status" value="1"/>
</dbReference>
<protein>
    <submittedName>
        <fullName evidence="3">AMP-binding protein</fullName>
    </submittedName>
</protein>
<dbReference type="Pfam" id="PF13193">
    <property type="entry name" value="AMP-binding_C"/>
    <property type="match status" value="1"/>
</dbReference>
<dbReference type="RefSeq" id="WP_369145159.1">
    <property type="nucleotide sequence ID" value="NZ_CP163444.1"/>
</dbReference>
<dbReference type="GO" id="GO:0016877">
    <property type="term" value="F:ligase activity, forming carbon-sulfur bonds"/>
    <property type="evidence" value="ECO:0007669"/>
    <property type="project" value="UniProtKB-ARBA"/>
</dbReference>
<dbReference type="Pfam" id="PF00501">
    <property type="entry name" value="AMP-binding"/>
    <property type="match status" value="1"/>
</dbReference>
<dbReference type="InterPro" id="IPR025110">
    <property type="entry name" value="AMP-bd_C"/>
</dbReference>
<sequence>MSDLRPETAVTPESADQGFVTYAESILHTLARHPALPVIICPDRRRITAGELRDSIHRLARELIARGVRPGQTVSLLTGNTPQALVARYAANLAGARVTPLYDGLNPDALAHLVDVADTELLLADPTRYADLDRLKPLLHVPMLATLGPHPHADDICAAAAGQPPAPVAVPVGADDDWCIRHTGGTTTGLPKSLQMKHGPYRRTLADLSSPTDTPLRYLACTPLTHIAGLWADLALLQGGSVVLQPAFEPGEALAAIERERITRLFLQPPLLHQLLDHPALPATDTSSVRRVTYGGSPASTARLRQAESVFGKVLQSWYGQNETLGLTEVLPEEHDRVGRHGQITVGRAMPGVELRIVDPDGRALPTGSEGEIHARAHSAMSGYWKQPELTARVLHDGWVRTGDIGYLDDDGYLFLADRGHDTITVDGTRVYPSEIEEVLTAHPAVAQCAVFGMRHDDEFERVHAAIVPARGHRADIDELRDFVAARRSALHVPHTFHILKAIPLSGIGKPDKHALRRALS</sequence>
<dbReference type="AlphaFoldDB" id="A0AB39SYV0"/>
<dbReference type="Gene3D" id="3.30.300.30">
    <property type="match status" value="1"/>
</dbReference>
<dbReference type="InterPro" id="IPR045851">
    <property type="entry name" value="AMP-bd_C_sf"/>
</dbReference>
<reference evidence="3" key="1">
    <citation type="submission" date="2024-07" db="EMBL/GenBank/DDBJ databases">
        <authorList>
            <person name="Yu S.T."/>
        </authorList>
    </citation>
    <scope>NUCLEOTIDE SEQUENCE</scope>
    <source>
        <strain evidence="3">R44</strain>
    </source>
</reference>
<organism evidence="3">
    <name type="scientific">Streptomyces sp. R44</name>
    <dbReference type="NCBI Taxonomy" id="3238633"/>
    <lineage>
        <taxon>Bacteria</taxon>
        <taxon>Bacillati</taxon>
        <taxon>Actinomycetota</taxon>
        <taxon>Actinomycetes</taxon>
        <taxon>Kitasatosporales</taxon>
        <taxon>Streptomycetaceae</taxon>
        <taxon>Streptomyces</taxon>
    </lineage>
</organism>
<dbReference type="InterPro" id="IPR042099">
    <property type="entry name" value="ANL_N_sf"/>
</dbReference>
<feature type="domain" description="AMP-binding enzyme C-terminal" evidence="2">
    <location>
        <begin position="435"/>
        <end position="510"/>
    </location>
</feature>
<dbReference type="InterPro" id="IPR000873">
    <property type="entry name" value="AMP-dep_synth/lig_dom"/>
</dbReference>
<feature type="domain" description="AMP-dependent synthetase/ligase" evidence="1">
    <location>
        <begin position="29"/>
        <end position="385"/>
    </location>
</feature>
<proteinExistence type="predicted"/>
<dbReference type="PANTHER" id="PTHR43767">
    <property type="entry name" value="LONG-CHAIN-FATTY-ACID--COA LIGASE"/>
    <property type="match status" value="1"/>
</dbReference>
<dbReference type="InterPro" id="IPR050237">
    <property type="entry name" value="ATP-dep_AMP-bd_enzyme"/>
</dbReference>